<reference evidence="3" key="2">
    <citation type="submission" date="2023-10" db="EMBL/GenBank/DDBJ databases">
        <title>Genome of Potential pathogenic bacteria in Crohn's disease.</title>
        <authorList>
            <person name="Rodriguez-Palacios A."/>
        </authorList>
    </citation>
    <scope>NUCLEOTIDE SEQUENCE</scope>
    <source>
        <strain evidence="3">CavFT-hAR11</strain>
    </source>
</reference>
<sequence>MDGQANDKALQKFADLMVKKLTEVDADWHKPWFTTTGYGLPQNIDGRVYNGINSFMLFLLQEERSFQTPVYMTFPQAKKQGLHINKGASAFPVLFWNFMIKDDKGNKISMDDYKALTKEEQKEYTVIPYTKPYHVFNVDQTNFAEVYPEQWKALKDKFSCPKLKDEQGMFSSPELDHMIKHGTWLCPIISSFSDKAFFRPSEDKIYLPLKGQFYTGEGFYSTLLHEMAHSTGIDTRLGREMKNMFGDPKYAKEELIAEFTAAVSCRSLGIVSGVREENAQYLKNWLGAIKKEPKFLYSVLVDVGKASTMILNEVCKYELLKKEEQEKQQEECKHIENKKVDDSKDFSETRNDEKLSPAFNIALAAALAGSFKELVNLKEQGYKLSAKELDALKDADPKIYIAAQNIFNIKLDDPTPSLQFSESKNKNEVKQLSLNF</sequence>
<evidence type="ECO:0000313" key="3">
    <source>
        <dbReference type="EMBL" id="MDU0239093.1"/>
    </source>
</evidence>
<dbReference type="InterPro" id="IPR013610">
    <property type="entry name" value="ArdC_N"/>
</dbReference>
<dbReference type="InterPro" id="IPR041459">
    <property type="entry name" value="MPTase-PolyVal"/>
</dbReference>
<dbReference type="AlphaFoldDB" id="A0A412Q909"/>
<dbReference type="RefSeq" id="WP_080546333.1">
    <property type="nucleotide sequence ID" value="NZ_CAXSNX010000051.1"/>
</dbReference>
<evidence type="ECO:0000313" key="4">
    <source>
        <dbReference type="EMBL" id="RGT86308.1"/>
    </source>
</evidence>
<protein>
    <submittedName>
        <fullName evidence="4">DUF1738 domain-containing protein</fullName>
    </submittedName>
    <submittedName>
        <fullName evidence="3">Zincin-like metallopeptidase domain-containing protein</fullName>
    </submittedName>
</protein>
<dbReference type="Proteomes" id="UP000283833">
    <property type="component" value="Unassembled WGS sequence"/>
</dbReference>
<name>A0A412Q909_PHOVU</name>
<proteinExistence type="predicted"/>
<dbReference type="EMBL" id="JAWDET010000001">
    <property type="protein sequence ID" value="MDU0239093.1"/>
    <property type="molecule type" value="Genomic_DNA"/>
</dbReference>
<evidence type="ECO:0000259" key="1">
    <source>
        <dbReference type="Pfam" id="PF08401"/>
    </source>
</evidence>
<evidence type="ECO:0000313" key="5">
    <source>
        <dbReference type="Proteomes" id="UP000283833"/>
    </source>
</evidence>
<reference evidence="4 5" key="1">
    <citation type="submission" date="2018-08" db="EMBL/GenBank/DDBJ databases">
        <title>A genome reference for cultivated species of the human gut microbiota.</title>
        <authorList>
            <person name="Zou Y."/>
            <person name="Xue W."/>
            <person name="Luo G."/>
        </authorList>
    </citation>
    <scope>NUCLEOTIDE SEQUENCE [LARGE SCALE GENOMIC DNA]</scope>
    <source>
        <strain evidence="4 5">AF18-14</strain>
    </source>
</reference>
<gene>
    <name evidence="4" type="ORF">DWX04_21520</name>
    <name evidence="3" type="ORF">RVH43_00190</name>
</gene>
<feature type="domain" description="N-terminal" evidence="1">
    <location>
        <begin position="9"/>
        <end position="136"/>
    </location>
</feature>
<dbReference type="Proteomes" id="UP001181239">
    <property type="component" value="Unassembled WGS sequence"/>
</dbReference>
<dbReference type="GO" id="GO:0003697">
    <property type="term" value="F:single-stranded DNA binding"/>
    <property type="evidence" value="ECO:0007669"/>
    <property type="project" value="InterPro"/>
</dbReference>
<accession>A0A412Q909</accession>
<comment type="caution">
    <text evidence="4">The sequence shown here is derived from an EMBL/GenBank/DDBJ whole genome shotgun (WGS) entry which is preliminary data.</text>
</comment>
<feature type="domain" description="Polyvalent protein metallopeptidase" evidence="2">
    <location>
        <begin position="191"/>
        <end position="297"/>
    </location>
</feature>
<dbReference type="EMBL" id="QRXI01000050">
    <property type="protein sequence ID" value="RGT86308.1"/>
    <property type="molecule type" value="Genomic_DNA"/>
</dbReference>
<dbReference type="Pfam" id="PF08401">
    <property type="entry name" value="ArdcN"/>
    <property type="match status" value="1"/>
</dbReference>
<evidence type="ECO:0000259" key="2">
    <source>
        <dbReference type="Pfam" id="PF18818"/>
    </source>
</evidence>
<dbReference type="Pfam" id="PF18818">
    <property type="entry name" value="MPTase-PolyVal"/>
    <property type="match status" value="1"/>
</dbReference>
<organism evidence="4 5">
    <name type="scientific">Phocaeicola vulgatus</name>
    <name type="common">Bacteroides vulgatus</name>
    <dbReference type="NCBI Taxonomy" id="821"/>
    <lineage>
        <taxon>Bacteria</taxon>
        <taxon>Pseudomonadati</taxon>
        <taxon>Bacteroidota</taxon>
        <taxon>Bacteroidia</taxon>
        <taxon>Bacteroidales</taxon>
        <taxon>Bacteroidaceae</taxon>
        <taxon>Phocaeicola</taxon>
    </lineage>
</organism>